<comment type="caution">
    <text evidence="1">The sequence shown here is derived from an EMBL/GenBank/DDBJ whole genome shotgun (WGS) entry which is preliminary data.</text>
</comment>
<evidence type="ECO:0000313" key="1">
    <source>
        <dbReference type="EMBL" id="KKO01868.1"/>
    </source>
</evidence>
<organism evidence="1">
    <name type="scientific">marine sediment metagenome</name>
    <dbReference type="NCBI Taxonomy" id="412755"/>
    <lineage>
        <taxon>unclassified sequences</taxon>
        <taxon>metagenomes</taxon>
        <taxon>ecological metagenomes</taxon>
    </lineage>
</organism>
<protein>
    <submittedName>
        <fullName evidence="1">Uncharacterized protein</fullName>
    </submittedName>
</protein>
<gene>
    <name evidence="1" type="ORF">LCGC14_0112230</name>
</gene>
<dbReference type="EMBL" id="LAZR01000033">
    <property type="protein sequence ID" value="KKO01868.1"/>
    <property type="molecule type" value="Genomic_DNA"/>
</dbReference>
<sequence>MWKNLDCIYVARPYSSSLGAKNNVSWKAEQNQMAIELTDIEEDDDIAPEPARSRVGCLIMDDDGGWIAVCPGLDHRSEGQGPFDSLPTEALWLINRDYKTVRPLQDAHRDAKLKLSGWMRVALEDMPREWGIDDITAPANAEAAASILDRVLKMSFETARKSAASTLRQDADIHASIERSPSLATGLRNLFNSEMEASVPEDAKVRKRIAEALGYGVSRLEEFTVREGEFMLHCRVPRLSHALRVTAHEVPASGKWQKASIPEGEPLDDKIADLRGLGKPVMVVANVKERPGMSHEYFSSWVRPNNKAIRRISYTLDEVVSLLPWFTFEDYSIIVGPGWRKSVTGRMVSSLIDVAGGRDVGSSSWSVNAAAENILCGGFRKLSGSENLSPECVWLTAWDRMEMINPIQSLIDCGATLVSAYAGGLTVKVPEDPEMIAMAVNAAWEAGLHLPIGTVRQLMGLGVEPPFDPTAYGGAPEDLILGQISNRGQRNAMWRLDEIMDEHMDSRAASFAAILG</sequence>
<accession>A0A0F9VPN4</accession>
<dbReference type="AlphaFoldDB" id="A0A0F9VPN4"/>
<proteinExistence type="predicted"/>
<name>A0A0F9VPN4_9ZZZZ</name>
<reference evidence="1" key="1">
    <citation type="journal article" date="2015" name="Nature">
        <title>Complex archaea that bridge the gap between prokaryotes and eukaryotes.</title>
        <authorList>
            <person name="Spang A."/>
            <person name="Saw J.H."/>
            <person name="Jorgensen S.L."/>
            <person name="Zaremba-Niedzwiedzka K."/>
            <person name="Martijn J."/>
            <person name="Lind A.E."/>
            <person name="van Eijk R."/>
            <person name="Schleper C."/>
            <person name="Guy L."/>
            <person name="Ettema T.J."/>
        </authorList>
    </citation>
    <scope>NUCLEOTIDE SEQUENCE</scope>
</reference>